<dbReference type="InterPro" id="IPR022755">
    <property type="entry name" value="Znf_C2H2_jaz"/>
</dbReference>
<keyword evidence="5" id="KW-0175">Coiled coil</keyword>
<dbReference type="AlphaFoldDB" id="K0KTH4"/>
<evidence type="ECO:0000256" key="5">
    <source>
        <dbReference type="SAM" id="Coils"/>
    </source>
</evidence>
<dbReference type="HOGENOM" id="CLU_067237_2_1_1"/>
<dbReference type="GO" id="GO:0005681">
    <property type="term" value="C:spliceosomal complex"/>
    <property type="evidence" value="ECO:0007669"/>
    <property type="project" value="InterPro"/>
</dbReference>
<dbReference type="InParanoid" id="K0KTH4"/>
<dbReference type="Gene3D" id="3.30.160.60">
    <property type="entry name" value="Classic Zinc Finger"/>
    <property type="match status" value="1"/>
</dbReference>
<keyword evidence="2" id="KW-0863">Zinc-finger</keyword>
<accession>K0KTH4</accession>
<feature type="domain" description="C2H2-type" evidence="7">
    <location>
        <begin position="75"/>
        <end position="97"/>
    </location>
</feature>
<dbReference type="GO" id="GO:0008270">
    <property type="term" value="F:zinc ion binding"/>
    <property type="evidence" value="ECO:0007669"/>
    <property type="project" value="UniProtKB-KW"/>
</dbReference>
<dbReference type="InterPro" id="IPR036236">
    <property type="entry name" value="Znf_C2H2_sf"/>
</dbReference>
<evidence type="ECO:0000256" key="2">
    <source>
        <dbReference type="ARBA" id="ARBA00022771"/>
    </source>
</evidence>
<evidence type="ECO:0000313" key="8">
    <source>
        <dbReference type="EMBL" id="CCH44679.1"/>
    </source>
</evidence>
<dbReference type="eggNOG" id="KOG4727">
    <property type="taxonomic scope" value="Eukaryota"/>
</dbReference>
<keyword evidence="4" id="KW-0539">Nucleus</keyword>
<dbReference type="EMBL" id="CAIF01000151">
    <property type="protein sequence ID" value="CCH44679.1"/>
    <property type="molecule type" value="Genomic_DNA"/>
</dbReference>
<comment type="caution">
    <text evidence="8">The sequence shown here is derived from an EMBL/GenBank/DDBJ whole genome shotgun (WGS) entry which is preliminary data.</text>
</comment>
<dbReference type="PANTHER" id="PTHR45986">
    <property type="entry name" value="ZINC FINGER MATRIN-TYPE PROTEIN 2"/>
    <property type="match status" value="1"/>
</dbReference>
<evidence type="ECO:0000256" key="3">
    <source>
        <dbReference type="ARBA" id="ARBA00022833"/>
    </source>
</evidence>
<dbReference type="InterPro" id="IPR040107">
    <property type="entry name" value="Snu23"/>
</dbReference>
<dbReference type="SUPFAM" id="SSF57667">
    <property type="entry name" value="beta-beta-alpha zinc fingers"/>
    <property type="match status" value="1"/>
</dbReference>
<dbReference type="PANTHER" id="PTHR45986:SF1">
    <property type="entry name" value="ZINC FINGER MATRIN-TYPE PROTEIN 2"/>
    <property type="match status" value="1"/>
</dbReference>
<gene>
    <name evidence="8" type="ORF">BN7_4247</name>
</gene>
<dbReference type="Proteomes" id="UP000009328">
    <property type="component" value="Unassembled WGS sequence"/>
</dbReference>
<dbReference type="GO" id="GO:0000398">
    <property type="term" value="P:mRNA splicing, via spliceosome"/>
    <property type="evidence" value="ECO:0007669"/>
    <property type="project" value="InterPro"/>
</dbReference>
<reference evidence="8 9" key="1">
    <citation type="journal article" date="2012" name="Eukaryot. Cell">
        <title>Draft genome sequence of Wickerhamomyces ciferrii NRRL Y-1031 F-60-10.</title>
        <authorList>
            <person name="Schneider J."/>
            <person name="Andrea H."/>
            <person name="Blom J."/>
            <person name="Jaenicke S."/>
            <person name="Ruckert C."/>
            <person name="Schorsch C."/>
            <person name="Szczepanowski R."/>
            <person name="Farwick M."/>
            <person name="Goesmann A."/>
            <person name="Puhler A."/>
            <person name="Schaffer S."/>
            <person name="Tauch A."/>
            <person name="Kohler T."/>
            <person name="Brinkrolf K."/>
        </authorList>
    </citation>
    <scope>NUCLEOTIDE SEQUENCE [LARGE SCALE GENOMIC DNA]</scope>
    <source>
        <strain evidence="9">ATCC 14091 / BCRC 22168 / CBS 111 / JCM 3599 / NBRC 0793 / NRRL Y-1031 F-60-10</strain>
    </source>
</reference>
<feature type="region of interest" description="Disordered" evidence="6">
    <location>
        <begin position="148"/>
        <end position="195"/>
    </location>
</feature>
<evidence type="ECO:0000256" key="1">
    <source>
        <dbReference type="ARBA" id="ARBA00022723"/>
    </source>
</evidence>
<keyword evidence="1" id="KW-0479">Metal-binding</keyword>
<organism evidence="8 9">
    <name type="scientific">Wickerhamomyces ciferrii (strain ATCC 14091 / BCRC 22168 / CBS 111 / JCM 3599 / NBRC 0793 / NRRL Y-1031 F-60-10)</name>
    <name type="common">Yeast</name>
    <name type="synonym">Pichia ciferrii</name>
    <dbReference type="NCBI Taxonomy" id="1206466"/>
    <lineage>
        <taxon>Eukaryota</taxon>
        <taxon>Fungi</taxon>
        <taxon>Dikarya</taxon>
        <taxon>Ascomycota</taxon>
        <taxon>Saccharomycotina</taxon>
        <taxon>Saccharomycetes</taxon>
        <taxon>Phaffomycetales</taxon>
        <taxon>Wickerhamomycetaceae</taxon>
        <taxon>Wickerhamomyces</taxon>
    </lineage>
</organism>
<dbReference type="Pfam" id="PF12171">
    <property type="entry name" value="zf-C2H2_jaz"/>
    <property type="match status" value="1"/>
</dbReference>
<dbReference type="GO" id="GO:0046540">
    <property type="term" value="C:U4/U6 x U5 tri-snRNP complex"/>
    <property type="evidence" value="ECO:0007669"/>
    <property type="project" value="TreeGrafter"/>
</dbReference>
<dbReference type="InterPro" id="IPR003604">
    <property type="entry name" value="Matrin/U1-like-C_Znf_C2H2"/>
</dbReference>
<feature type="region of interest" description="Disordered" evidence="6">
    <location>
        <begin position="1"/>
        <end position="31"/>
    </location>
</feature>
<evidence type="ECO:0000313" key="9">
    <source>
        <dbReference type="Proteomes" id="UP000009328"/>
    </source>
</evidence>
<dbReference type="STRING" id="1206466.K0KTH4"/>
<dbReference type="GO" id="GO:0003676">
    <property type="term" value="F:nucleic acid binding"/>
    <property type="evidence" value="ECO:0007669"/>
    <property type="project" value="InterPro"/>
</dbReference>
<protein>
    <submittedName>
        <fullName evidence="8">Zinc finger RNA-binding protein</fullName>
    </submittedName>
</protein>
<feature type="coiled-coil region" evidence="5">
    <location>
        <begin position="105"/>
        <end position="132"/>
    </location>
</feature>
<name>K0KTH4_WICCF</name>
<proteinExistence type="predicted"/>
<dbReference type="InterPro" id="IPR013087">
    <property type="entry name" value="Znf_C2H2_type"/>
</dbReference>
<dbReference type="FunCoup" id="K0KTH4">
    <property type="interactions" value="377"/>
</dbReference>
<feature type="compositionally biased region" description="Low complexity" evidence="6">
    <location>
        <begin position="181"/>
        <end position="195"/>
    </location>
</feature>
<sequence>MSEKNSFGRRTWDKEEFSKQGALRREKEQNKTIEKVEGVSQIDRDSLNFNKDLNKRQVIASNVVSTRGKSFGFYCEVCDLTFKDNLKYVDHLNSKPHLIRSGELNQQIEVTLDDVKQRYEMLVKKMEEQQNDDEKYDIKKRIAKRQAFEEELKRKRQTKKPKPVEQKTNVSTNNNDKDDNMMSMMGFSGFGSTKK</sequence>
<dbReference type="SMART" id="SM00451">
    <property type="entry name" value="ZnF_U1"/>
    <property type="match status" value="1"/>
</dbReference>
<feature type="compositionally biased region" description="Basic and acidic residues" evidence="6">
    <location>
        <begin position="10"/>
        <end position="31"/>
    </location>
</feature>
<keyword evidence="3" id="KW-0862">Zinc</keyword>
<dbReference type="PROSITE" id="PS00028">
    <property type="entry name" value="ZINC_FINGER_C2H2_1"/>
    <property type="match status" value="1"/>
</dbReference>
<keyword evidence="9" id="KW-1185">Reference proteome</keyword>
<evidence type="ECO:0000256" key="4">
    <source>
        <dbReference type="ARBA" id="ARBA00023242"/>
    </source>
</evidence>
<evidence type="ECO:0000256" key="6">
    <source>
        <dbReference type="SAM" id="MobiDB-lite"/>
    </source>
</evidence>
<evidence type="ECO:0000259" key="7">
    <source>
        <dbReference type="PROSITE" id="PS00028"/>
    </source>
</evidence>